<protein>
    <submittedName>
        <fullName evidence="2">Uncharacterized protein</fullName>
    </submittedName>
</protein>
<gene>
    <name evidence="2" type="ORF">SAMN04488105_103261</name>
</gene>
<dbReference type="EMBL" id="FNAV01000003">
    <property type="protein sequence ID" value="SDE40911.1"/>
    <property type="molecule type" value="Genomic_DNA"/>
</dbReference>
<proteinExistence type="predicted"/>
<organism evidence="2 3">
    <name type="scientific">Salipiger thiooxidans</name>
    <dbReference type="NCBI Taxonomy" id="282683"/>
    <lineage>
        <taxon>Bacteria</taxon>
        <taxon>Pseudomonadati</taxon>
        <taxon>Pseudomonadota</taxon>
        <taxon>Alphaproteobacteria</taxon>
        <taxon>Rhodobacterales</taxon>
        <taxon>Roseobacteraceae</taxon>
        <taxon>Salipiger</taxon>
    </lineage>
</organism>
<reference evidence="3" key="1">
    <citation type="submission" date="2016-10" db="EMBL/GenBank/DDBJ databases">
        <authorList>
            <person name="Varghese N."/>
            <person name="Submissions S."/>
        </authorList>
    </citation>
    <scope>NUCLEOTIDE SEQUENCE [LARGE SCALE GENOMIC DNA]</scope>
    <source>
        <strain evidence="3">DSM 10146</strain>
    </source>
</reference>
<keyword evidence="3" id="KW-1185">Reference proteome</keyword>
<evidence type="ECO:0000313" key="3">
    <source>
        <dbReference type="Proteomes" id="UP000198994"/>
    </source>
</evidence>
<name>A0A1G7CNW5_9RHOB</name>
<sequence>MAVIALLMGSFLGFFGGFTAWGIFGWSAGSAVTLYFALALGLGLLPFVAAALRRGASSKALAATAPN</sequence>
<keyword evidence="1" id="KW-0812">Transmembrane</keyword>
<dbReference type="Proteomes" id="UP000198994">
    <property type="component" value="Unassembled WGS sequence"/>
</dbReference>
<dbReference type="RefSeq" id="WP_008886579.1">
    <property type="nucleotide sequence ID" value="NZ_FNAV01000003.1"/>
</dbReference>
<keyword evidence="1" id="KW-0472">Membrane</keyword>
<dbReference type="AlphaFoldDB" id="A0A1G7CNW5"/>
<accession>A0A1G7CNW5</accession>
<keyword evidence="1" id="KW-1133">Transmembrane helix</keyword>
<evidence type="ECO:0000256" key="1">
    <source>
        <dbReference type="SAM" id="Phobius"/>
    </source>
</evidence>
<feature type="transmembrane region" description="Helical" evidence="1">
    <location>
        <begin position="32"/>
        <end position="52"/>
    </location>
</feature>
<evidence type="ECO:0000313" key="2">
    <source>
        <dbReference type="EMBL" id="SDE40911.1"/>
    </source>
</evidence>